<feature type="signal peptide" evidence="1">
    <location>
        <begin position="1"/>
        <end position="21"/>
    </location>
</feature>
<dbReference type="Gene3D" id="3.30.70.100">
    <property type="match status" value="1"/>
</dbReference>
<reference evidence="2 3" key="1">
    <citation type="submission" date="2020-05" db="EMBL/GenBank/DDBJ databases">
        <title>Mucilaginibacter mali sp. nov.</title>
        <authorList>
            <person name="Kim H.S."/>
            <person name="Lee K.C."/>
            <person name="Suh M.K."/>
            <person name="Kim J.-S."/>
            <person name="Han K.-I."/>
            <person name="Eom M.K."/>
            <person name="Shin Y.K."/>
            <person name="Lee J.-S."/>
        </authorList>
    </citation>
    <scope>NUCLEOTIDE SEQUENCE [LARGE SCALE GENOMIC DNA]</scope>
    <source>
        <strain evidence="2 3">G2-14</strain>
    </source>
</reference>
<dbReference type="KEGG" id="mmab:HQ865_01720"/>
<dbReference type="PROSITE" id="PS51257">
    <property type="entry name" value="PROKAR_LIPOPROTEIN"/>
    <property type="match status" value="1"/>
</dbReference>
<dbReference type="EC" id="5.1.3.32" evidence="2"/>
<dbReference type="InterPro" id="IPR011008">
    <property type="entry name" value="Dimeric_a/b-barrel"/>
</dbReference>
<proteinExistence type="predicted"/>
<sequence length="244" mass="27830">MRLLKNSGWLLSLLIPLCMLAACGGNNAKAPVADTASKSKTLVNKKVIVEIIIPKDSVFNDHALYDLAKGFGLDHQNLVRWNNRVAVYADLSNPEELVSAIKKEYPADTIQYFDAPFYNFNRKMCKDTIVSKEWTNIFLSANLVADPKLQQEYLDYHKTQFEKWPEVSNGFCNAQFQQLLVFRNGRQLMLVISIPKGKTLDELNPLTTKNNPRVDEWNKLMSKYQEGLPGTKKGETWVFLKALK</sequence>
<evidence type="ECO:0000313" key="2">
    <source>
        <dbReference type="EMBL" id="QKJ28528.1"/>
    </source>
</evidence>
<dbReference type="PANTHER" id="PTHR43239">
    <property type="entry name" value="UPF0734 PROTEIN DDB_G0273871/DDB_G0273177"/>
    <property type="match status" value="1"/>
</dbReference>
<dbReference type="PANTHER" id="PTHR43239:SF1">
    <property type="entry name" value="UPF0734 PROTEIN DDB_G0273871_DDB_G0273177"/>
    <property type="match status" value="1"/>
</dbReference>
<evidence type="ECO:0000256" key="1">
    <source>
        <dbReference type="SAM" id="SignalP"/>
    </source>
</evidence>
<dbReference type="GO" id="GO:0062192">
    <property type="term" value="F:L-rhamnose mutarotase activity"/>
    <property type="evidence" value="ECO:0007669"/>
    <property type="project" value="UniProtKB-EC"/>
</dbReference>
<feature type="chain" id="PRO_5028935697" evidence="1">
    <location>
        <begin position="22"/>
        <end position="244"/>
    </location>
</feature>
<dbReference type="InterPro" id="IPR052996">
    <property type="entry name" value="Carb_Metab_Mutarotase"/>
</dbReference>
<dbReference type="Pfam" id="PF05336">
    <property type="entry name" value="rhaM"/>
    <property type="match status" value="1"/>
</dbReference>
<keyword evidence="2" id="KW-0413">Isomerase</keyword>
<organism evidence="2 3">
    <name type="scientific">Mucilaginibacter mali</name>
    <dbReference type="NCBI Taxonomy" id="2740462"/>
    <lineage>
        <taxon>Bacteria</taxon>
        <taxon>Pseudomonadati</taxon>
        <taxon>Bacteroidota</taxon>
        <taxon>Sphingobacteriia</taxon>
        <taxon>Sphingobacteriales</taxon>
        <taxon>Sphingobacteriaceae</taxon>
        <taxon>Mucilaginibacter</taxon>
    </lineage>
</organism>
<dbReference type="Proteomes" id="UP000505355">
    <property type="component" value="Chromosome"/>
</dbReference>
<dbReference type="EMBL" id="CP054139">
    <property type="protein sequence ID" value="QKJ28528.1"/>
    <property type="molecule type" value="Genomic_DNA"/>
</dbReference>
<name>A0A7D4PRV6_9SPHI</name>
<protein>
    <submittedName>
        <fullName evidence="2">L-rhamnose mutarotase</fullName>
        <ecNumber evidence="2">5.1.3.32</ecNumber>
    </submittedName>
</protein>
<dbReference type="InterPro" id="IPR008000">
    <property type="entry name" value="Rham/fucose_mutarotase"/>
</dbReference>
<keyword evidence="1" id="KW-0732">Signal</keyword>
<accession>A0A7D4PRV6</accession>
<dbReference type="SUPFAM" id="SSF54909">
    <property type="entry name" value="Dimeric alpha+beta barrel"/>
    <property type="match status" value="1"/>
</dbReference>
<dbReference type="RefSeq" id="WP_173413230.1">
    <property type="nucleotide sequence ID" value="NZ_CP054139.1"/>
</dbReference>
<keyword evidence="3" id="KW-1185">Reference proteome</keyword>
<evidence type="ECO:0000313" key="3">
    <source>
        <dbReference type="Proteomes" id="UP000505355"/>
    </source>
</evidence>
<gene>
    <name evidence="2" type="ORF">HQ865_01720</name>
</gene>
<dbReference type="AlphaFoldDB" id="A0A7D4PRV6"/>